<sequence length="58" mass="5875">MLAPTTMAAGRSRPAREVLFAGCCIVFSVWRAGLSGGSPAPVSVAATEVNGLQVLSGR</sequence>
<name>A0A7I7YT36_9MYCO</name>
<organism evidence="1 2">
    <name type="scientific">Mycobacterium parmense</name>
    <dbReference type="NCBI Taxonomy" id="185642"/>
    <lineage>
        <taxon>Bacteria</taxon>
        <taxon>Bacillati</taxon>
        <taxon>Actinomycetota</taxon>
        <taxon>Actinomycetes</taxon>
        <taxon>Mycobacteriales</taxon>
        <taxon>Mycobacteriaceae</taxon>
        <taxon>Mycobacterium</taxon>
        <taxon>Mycobacterium simiae complex</taxon>
    </lineage>
</organism>
<proteinExistence type="predicted"/>
<reference evidence="1 2" key="1">
    <citation type="journal article" date="2019" name="Emerg. Microbes Infect.">
        <title>Comprehensive subspecies identification of 175 nontuberculous mycobacteria species based on 7547 genomic profiles.</title>
        <authorList>
            <person name="Matsumoto Y."/>
            <person name="Kinjo T."/>
            <person name="Motooka D."/>
            <person name="Nabeya D."/>
            <person name="Jung N."/>
            <person name="Uechi K."/>
            <person name="Horii T."/>
            <person name="Iida T."/>
            <person name="Fujita J."/>
            <person name="Nakamura S."/>
        </authorList>
    </citation>
    <scope>NUCLEOTIDE SEQUENCE [LARGE SCALE GENOMIC DNA]</scope>
    <source>
        <strain evidence="1 2">JCM 14742</strain>
    </source>
</reference>
<keyword evidence="2" id="KW-1185">Reference proteome</keyword>
<evidence type="ECO:0000313" key="2">
    <source>
        <dbReference type="Proteomes" id="UP000467105"/>
    </source>
</evidence>
<evidence type="ECO:0000313" key="1">
    <source>
        <dbReference type="EMBL" id="BBZ45018.1"/>
    </source>
</evidence>
<dbReference type="AlphaFoldDB" id="A0A7I7YT36"/>
<dbReference type="EMBL" id="AP022614">
    <property type="protein sequence ID" value="BBZ45018.1"/>
    <property type="molecule type" value="Genomic_DNA"/>
</dbReference>
<dbReference type="Proteomes" id="UP000467105">
    <property type="component" value="Chromosome"/>
</dbReference>
<gene>
    <name evidence="1" type="ORF">MPRM_22990</name>
</gene>
<accession>A0A7I7YT36</accession>
<protein>
    <submittedName>
        <fullName evidence="1">Uncharacterized protein</fullName>
    </submittedName>
</protein>